<sequence length="312" mass="34274">MAGAPKTKLRPWKRPAARKRLDGSSGKCLQFCSVDVVQLVPFGIASANYIEYKSWDFRIRFGNGFEITYKKKGFGFELLLSHLISMDNIGCAQERSLIPRAKKKKKAKNELDPLKQAERKRRRLEKALATSAAIRSELEEKKQRKKEQQQLDEEGAAIAEAVALHALCEDSDDSCQIVLNNHSMDLDSLQEQDSNVGLFIGGWKASMPRSGVGKYSIKGHGWVSDAYGSGCNCTDRGIRWSFASKIVDQGLPALCVKGKGEAAETSPGLIAAQAVSSLQIREDAHCNAFTGKETSTKITGSCLGRNANLYEV</sequence>
<name>A0ACC2MXA6_PERAE</name>
<dbReference type="Proteomes" id="UP001234297">
    <property type="component" value="Chromosome 1"/>
</dbReference>
<proteinExistence type="predicted"/>
<comment type="caution">
    <text evidence="1">The sequence shown here is derived from an EMBL/GenBank/DDBJ whole genome shotgun (WGS) entry which is preliminary data.</text>
</comment>
<keyword evidence="2" id="KW-1185">Reference proteome</keyword>
<evidence type="ECO:0000313" key="2">
    <source>
        <dbReference type="Proteomes" id="UP001234297"/>
    </source>
</evidence>
<organism evidence="1 2">
    <name type="scientific">Persea americana</name>
    <name type="common">Avocado</name>
    <dbReference type="NCBI Taxonomy" id="3435"/>
    <lineage>
        <taxon>Eukaryota</taxon>
        <taxon>Viridiplantae</taxon>
        <taxon>Streptophyta</taxon>
        <taxon>Embryophyta</taxon>
        <taxon>Tracheophyta</taxon>
        <taxon>Spermatophyta</taxon>
        <taxon>Magnoliopsida</taxon>
        <taxon>Magnoliidae</taxon>
        <taxon>Laurales</taxon>
        <taxon>Lauraceae</taxon>
        <taxon>Persea</taxon>
    </lineage>
</organism>
<accession>A0ACC2MXA6</accession>
<reference evidence="1 2" key="1">
    <citation type="journal article" date="2022" name="Hortic Res">
        <title>A haplotype resolved chromosomal level avocado genome allows analysis of novel avocado genes.</title>
        <authorList>
            <person name="Nath O."/>
            <person name="Fletcher S.J."/>
            <person name="Hayward A."/>
            <person name="Shaw L.M."/>
            <person name="Masouleh A.K."/>
            <person name="Furtado A."/>
            <person name="Henry R.J."/>
            <person name="Mitter N."/>
        </authorList>
    </citation>
    <scope>NUCLEOTIDE SEQUENCE [LARGE SCALE GENOMIC DNA]</scope>
    <source>
        <strain evidence="2">cv. Hass</strain>
    </source>
</reference>
<protein>
    <submittedName>
        <fullName evidence="1">Uncharacterized protein</fullName>
    </submittedName>
</protein>
<dbReference type="EMBL" id="CM056809">
    <property type="protein sequence ID" value="KAJ8650344.1"/>
    <property type="molecule type" value="Genomic_DNA"/>
</dbReference>
<gene>
    <name evidence="1" type="ORF">MRB53_003367</name>
</gene>
<evidence type="ECO:0000313" key="1">
    <source>
        <dbReference type="EMBL" id="KAJ8650344.1"/>
    </source>
</evidence>